<comment type="pathway">
    <text evidence="1">Purine metabolism; IMP biosynthesis via de novo pathway; 5-amino-1-(5-phospho-D-ribosyl)imidazole-4-carboxamide from 5-amino-1-(5-phospho-D-ribosyl)imidazole-4-carboxylate: step 2/2.</text>
</comment>
<feature type="domain" description="Fumarate lyase N-terminal" evidence="12">
    <location>
        <begin position="1"/>
        <end position="193"/>
    </location>
</feature>
<dbReference type="GO" id="GO:0004018">
    <property type="term" value="F:N6-(1,2-dicarboxyethyl)AMP AMP-lyase (fumarate-forming) activity"/>
    <property type="evidence" value="ECO:0007669"/>
    <property type="project" value="InterPro"/>
</dbReference>
<keyword evidence="7" id="KW-0456">Lyase</keyword>
<dbReference type="Gene3D" id="1.10.275.60">
    <property type="match status" value="1"/>
</dbReference>
<dbReference type="InterPro" id="IPR004769">
    <property type="entry name" value="Pur_lyase"/>
</dbReference>
<accession>A0A383ACA0</accession>
<dbReference type="InterPro" id="IPR008948">
    <property type="entry name" value="L-Aspartase-like"/>
</dbReference>
<feature type="non-terminal residue" evidence="13">
    <location>
        <position position="252"/>
    </location>
</feature>
<gene>
    <name evidence="13" type="ORF">METZ01_LOCUS458074</name>
</gene>
<feature type="non-terminal residue" evidence="13">
    <location>
        <position position="1"/>
    </location>
</feature>
<reference evidence="13" key="1">
    <citation type="submission" date="2018-05" db="EMBL/GenBank/DDBJ databases">
        <authorList>
            <person name="Lanie J.A."/>
            <person name="Ng W.-L."/>
            <person name="Kazmierczak K.M."/>
            <person name="Andrzejewski T.M."/>
            <person name="Davidsen T.M."/>
            <person name="Wayne K.J."/>
            <person name="Tettelin H."/>
            <person name="Glass J.I."/>
            <person name="Rusch D."/>
            <person name="Podicherti R."/>
            <person name="Tsui H.-C.T."/>
            <person name="Winkler M.E."/>
        </authorList>
    </citation>
    <scope>NUCLEOTIDE SEQUENCE</scope>
</reference>
<feature type="region of interest" description="Disordered" evidence="11">
    <location>
        <begin position="158"/>
        <end position="177"/>
    </location>
</feature>
<dbReference type="AlphaFoldDB" id="A0A383ACA0"/>
<comment type="catalytic activity">
    <reaction evidence="8">
        <text>(2S)-2-[5-amino-1-(5-phospho-beta-D-ribosyl)imidazole-4-carboxamido]succinate = 5-amino-1-(5-phospho-beta-D-ribosyl)imidazole-4-carboxamide + fumarate</text>
        <dbReference type="Rhea" id="RHEA:23920"/>
        <dbReference type="ChEBI" id="CHEBI:29806"/>
        <dbReference type="ChEBI" id="CHEBI:58443"/>
        <dbReference type="ChEBI" id="CHEBI:58475"/>
        <dbReference type="EC" id="4.3.2.2"/>
    </reaction>
    <physiologicalReaction direction="left-to-right" evidence="8">
        <dbReference type="Rhea" id="RHEA:23921"/>
    </physiologicalReaction>
</comment>
<dbReference type="SUPFAM" id="SSF48557">
    <property type="entry name" value="L-aspartase-like"/>
    <property type="match status" value="1"/>
</dbReference>
<dbReference type="PRINTS" id="PR00145">
    <property type="entry name" value="ARGSUCLYASE"/>
</dbReference>
<dbReference type="Pfam" id="PF00206">
    <property type="entry name" value="Lyase_1"/>
    <property type="match status" value="1"/>
</dbReference>
<dbReference type="InterPro" id="IPR000362">
    <property type="entry name" value="Fumarate_lyase_fam"/>
</dbReference>
<evidence type="ECO:0000256" key="1">
    <source>
        <dbReference type="ARBA" id="ARBA00004706"/>
    </source>
</evidence>
<dbReference type="UniPathway" id="UPA00074">
    <property type="reaction ID" value="UER00132"/>
</dbReference>
<evidence type="ECO:0000256" key="9">
    <source>
        <dbReference type="ARBA" id="ARBA00030717"/>
    </source>
</evidence>
<evidence type="ECO:0000259" key="12">
    <source>
        <dbReference type="Pfam" id="PF00206"/>
    </source>
</evidence>
<dbReference type="InterPro" id="IPR022761">
    <property type="entry name" value="Fumarate_lyase_N"/>
</dbReference>
<comment type="similarity">
    <text evidence="3">Belongs to the lyase 1 family. Adenylosuccinate lyase subfamily.</text>
</comment>
<evidence type="ECO:0000256" key="2">
    <source>
        <dbReference type="ARBA" id="ARBA00004734"/>
    </source>
</evidence>
<dbReference type="UniPathway" id="UPA00075">
    <property type="reaction ID" value="UER00336"/>
</dbReference>
<dbReference type="InterPro" id="IPR020557">
    <property type="entry name" value="Fumarate_lyase_CS"/>
</dbReference>
<dbReference type="Gene3D" id="1.20.200.10">
    <property type="entry name" value="Fumarase/aspartase (Central domain)"/>
    <property type="match status" value="1"/>
</dbReference>
<dbReference type="GO" id="GO:0006189">
    <property type="term" value="P:'de novo' IMP biosynthetic process"/>
    <property type="evidence" value="ECO:0007669"/>
    <property type="project" value="UniProtKB-UniPathway"/>
</dbReference>
<comment type="catalytic activity">
    <reaction evidence="10">
        <text>N(6)-(1,2-dicarboxyethyl)-AMP = fumarate + AMP</text>
        <dbReference type="Rhea" id="RHEA:16853"/>
        <dbReference type="ChEBI" id="CHEBI:29806"/>
        <dbReference type="ChEBI" id="CHEBI:57567"/>
        <dbReference type="ChEBI" id="CHEBI:456215"/>
        <dbReference type="EC" id="4.3.2.2"/>
    </reaction>
    <physiologicalReaction direction="left-to-right" evidence="10">
        <dbReference type="Rhea" id="RHEA:16854"/>
    </physiologicalReaction>
</comment>
<comment type="pathway">
    <text evidence="2">Purine metabolism; AMP biosynthesis via de novo pathway; AMP from IMP: step 2/2.</text>
</comment>
<sequence length="252" mass="28012">SSDKLDTALGLQLGEAGAILLQDMDDAIAALETQAVKHKDTIMMGRTHGVHAEPITFGLKSALWWEEMRRQRARLVLALDDVRVGKISGAVGTHATVPPSVEDRVCQELGLEVAAVSNQIIQRDRYAHFISTLALIAATLEKIATEVRSLQRTEIHELEEPFDEGQKGSSSMPHKRNPELSERICGLARLIRGHSVTALENVALWGERDISHSSAERIILPDACFALDYILSIFTRVMGDLRVYPQRMWENI</sequence>
<dbReference type="EC" id="4.3.2.2" evidence="4"/>
<dbReference type="PRINTS" id="PR00149">
    <property type="entry name" value="FUMRATELYASE"/>
</dbReference>
<dbReference type="EMBL" id="UINC01190862">
    <property type="protein sequence ID" value="SVE05220.1"/>
    <property type="molecule type" value="Genomic_DNA"/>
</dbReference>
<organism evidence="13">
    <name type="scientific">marine metagenome</name>
    <dbReference type="NCBI Taxonomy" id="408172"/>
    <lineage>
        <taxon>unclassified sequences</taxon>
        <taxon>metagenomes</taxon>
        <taxon>ecological metagenomes</taxon>
    </lineage>
</organism>
<protein>
    <recommendedName>
        <fullName evidence="5">Adenylosuccinate lyase</fullName>
        <ecNumber evidence="4">4.3.2.2</ecNumber>
    </recommendedName>
    <alternativeName>
        <fullName evidence="9">Adenylosuccinase</fullName>
    </alternativeName>
</protein>
<evidence type="ECO:0000256" key="6">
    <source>
        <dbReference type="ARBA" id="ARBA00022755"/>
    </source>
</evidence>
<dbReference type="PANTHER" id="PTHR43172:SF1">
    <property type="entry name" value="ADENYLOSUCCINATE LYASE"/>
    <property type="match status" value="1"/>
</dbReference>
<evidence type="ECO:0000256" key="11">
    <source>
        <dbReference type="SAM" id="MobiDB-lite"/>
    </source>
</evidence>
<evidence type="ECO:0000256" key="7">
    <source>
        <dbReference type="ARBA" id="ARBA00023239"/>
    </source>
</evidence>
<evidence type="ECO:0000256" key="3">
    <source>
        <dbReference type="ARBA" id="ARBA00008273"/>
    </source>
</evidence>
<dbReference type="GO" id="GO:0070626">
    <property type="term" value="F:(S)-2-(5-amino-1-(5-phospho-D-ribosyl)imidazole-4-carboxamido) succinate lyase (fumarate-forming) activity"/>
    <property type="evidence" value="ECO:0007669"/>
    <property type="project" value="TreeGrafter"/>
</dbReference>
<dbReference type="NCBIfam" id="TIGR00928">
    <property type="entry name" value="purB"/>
    <property type="match status" value="1"/>
</dbReference>
<proteinExistence type="inferred from homology"/>
<dbReference type="PROSITE" id="PS00163">
    <property type="entry name" value="FUMARATE_LYASES"/>
    <property type="match status" value="1"/>
</dbReference>
<evidence type="ECO:0000313" key="13">
    <source>
        <dbReference type="EMBL" id="SVE05220.1"/>
    </source>
</evidence>
<evidence type="ECO:0000256" key="4">
    <source>
        <dbReference type="ARBA" id="ARBA00012339"/>
    </source>
</evidence>
<evidence type="ECO:0000256" key="10">
    <source>
        <dbReference type="ARBA" id="ARBA00049115"/>
    </source>
</evidence>
<evidence type="ECO:0000256" key="5">
    <source>
        <dbReference type="ARBA" id="ARBA00017058"/>
    </source>
</evidence>
<dbReference type="FunFam" id="1.20.200.10:FF:000008">
    <property type="entry name" value="Adenylosuccinate lyase"/>
    <property type="match status" value="1"/>
</dbReference>
<dbReference type="PANTHER" id="PTHR43172">
    <property type="entry name" value="ADENYLOSUCCINATE LYASE"/>
    <property type="match status" value="1"/>
</dbReference>
<dbReference type="GO" id="GO:0005829">
    <property type="term" value="C:cytosol"/>
    <property type="evidence" value="ECO:0007669"/>
    <property type="project" value="TreeGrafter"/>
</dbReference>
<evidence type="ECO:0000256" key="8">
    <source>
        <dbReference type="ARBA" id="ARBA00024477"/>
    </source>
</evidence>
<dbReference type="GO" id="GO:0044208">
    <property type="term" value="P:'de novo' AMP biosynthetic process"/>
    <property type="evidence" value="ECO:0007669"/>
    <property type="project" value="UniProtKB-UniPathway"/>
</dbReference>
<keyword evidence="6" id="KW-0658">Purine biosynthesis</keyword>
<name>A0A383ACA0_9ZZZZ</name>